<keyword evidence="4" id="KW-0805">Transcription regulation</keyword>
<dbReference type="SMART" id="SM00862">
    <property type="entry name" value="Trans_reg_C"/>
    <property type="match status" value="1"/>
</dbReference>
<evidence type="ECO:0000256" key="8">
    <source>
        <dbReference type="PROSITE-ProRule" id="PRU01091"/>
    </source>
</evidence>
<reference evidence="12" key="1">
    <citation type="journal article" date="2019" name="Int. J. Syst. Evol. Microbiol.">
        <title>The Global Catalogue of Microorganisms (GCM) 10K type strain sequencing project: providing services to taxonomists for standard genome sequencing and annotation.</title>
        <authorList>
            <consortium name="The Broad Institute Genomics Platform"/>
            <consortium name="The Broad Institute Genome Sequencing Center for Infectious Disease"/>
            <person name="Wu L."/>
            <person name="Ma J."/>
        </authorList>
    </citation>
    <scope>NUCLEOTIDE SEQUENCE [LARGE SCALE GENOMIC DNA]</scope>
    <source>
        <strain evidence="12">JCM 17441</strain>
    </source>
</reference>
<dbReference type="SMART" id="SM00448">
    <property type="entry name" value="REC"/>
    <property type="match status" value="1"/>
</dbReference>
<feature type="domain" description="OmpR/PhoB-type" evidence="10">
    <location>
        <begin position="129"/>
        <end position="224"/>
    </location>
</feature>
<sequence>MWRVVHVLVVEDDEPIAASLRRVLAYEGYRVDVAGDGGAALEAVDRSEPDVVVLDRMLPGLDGIAVCRRLRARPGGGPLVLMLTARDATADRIAGLDAGADDYLVKPFDYDELLARVRALLRRARPEPSGLSEFEDLVLDARAHEVRRGGRDIALTAQEFALLEHFLRHPRQVFTRAQLRAAVWGIDFDSASNVVDVYVGYLRAKLGEPRLLHTVRGVGYILRRA</sequence>
<dbReference type="Pfam" id="PF00072">
    <property type="entry name" value="Response_reg"/>
    <property type="match status" value="1"/>
</dbReference>
<evidence type="ECO:0000256" key="2">
    <source>
        <dbReference type="ARBA" id="ARBA00022553"/>
    </source>
</evidence>
<dbReference type="SUPFAM" id="SSF52172">
    <property type="entry name" value="CheY-like"/>
    <property type="match status" value="1"/>
</dbReference>
<comment type="subcellular location">
    <subcellularLocation>
        <location evidence="1">Cytoplasm</location>
    </subcellularLocation>
</comment>
<evidence type="ECO:0000256" key="6">
    <source>
        <dbReference type="ARBA" id="ARBA00023163"/>
    </source>
</evidence>
<evidence type="ECO:0000256" key="7">
    <source>
        <dbReference type="PROSITE-ProRule" id="PRU00169"/>
    </source>
</evidence>
<dbReference type="Gene3D" id="3.40.50.2300">
    <property type="match status" value="1"/>
</dbReference>
<keyword evidence="3" id="KW-0902">Two-component regulatory system</keyword>
<dbReference type="Gene3D" id="1.10.10.10">
    <property type="entry name" value="Winged helix-like DNA-binding domain superfamily/Winged helix DNA-binding domain"/>
    <property type="match status" value="1"/>
</dbReference>
<evidence type="ECO:0000256" key="1">
    <source>
        <dbReference type="ARBA" id="ARBA00004496"/>
    </source>
</evidence>
<evidence type="ECO:0000259" key="10">
    <source>
        <dbReference type="PROSITE" id="PS51755"/>
    </source>
</evidence>
<feature type="DNA-binding region" description="OmpR/PhoB-type" evidence="8">
    <location>
        <begin position="129"/>
        <end position="224"/>
    </location>
</feature>
<dbReference type="InterPro" id="IPR011006">
    <property type="entry name" value="CheY-like_superfamily"/>
</dbReference>
<feature type="modified residue" description="4-aspartylphosphate" evidence="7">
    <location>
        <position position="55"/>
    </location>
</feature>
<evidence type="ECO:0000313" key="11">
    <source>
        <dbReference type="EMBL" id="GAA4252047.1"/>
    </source>
</evidence>
<gene>
    <name evidence="11" type="ORF">GCM10022255_047040</name>
</gene>
<evidence type="ECO:0000313" key="12">
    <source>
        <dbReference type="Proteomes" id="UP001500620"/>
    </source>
</evidence>
<keyword evidence="12" id="KW-1185">Reference proteome</keyword>
<organism evidence="11 12">
    <name type="scientific">Dactylosporangium darangshiense</name>
    <dbReference type="NCBI Taxonomy" id="579108"/>
    <lineage>
        <taxon>Bacteria</taxon>
        <taxon>Bacillati</taxon>
        <taxon>Actinomycetota</taxon>
        <taxon>Actinomycetes</taxon>
        <taxon>Micromonosporales</taxon>
        <taxon>Micromonosporaceae</taxon>
        <taxon>Dactylosporangium</taxon>
    </lineage>
</organism>
<feature type="domain" description="Response regulatory" evidence="9">
    <location>
        <begin position="6"/>
        <end position="121"/>
    </location>
</feature>
<dbReference type="PANTHER" id="PTHR48111">
    <property type="entry name" value="REGULATOR OF RPOS"/>
    <property type="match status" value="1"/>
</dbReference>
<dbReference type="EMBL" id="BAABAT010000012">
    <property type="protein sequence ID" value="GAA4252047.1"/>
    <property type="molecule type" value="Genomic_DNA"/>
</dbReference>
<dbReference type="InterPro" id="IPR036388">
    <property type="entry name" value="WH-like_DNA-bd_sf"/>
</dbReference>
<proteinExistence type="predicted"/>
<keyword evidence="5 8" id="KW-0238">DNA-binding</keyword>
<dbReference type="PANTHER" id="PTHR48111:SF22">
    <property type="entry name" value="REGULATOR OF RPOS"/>
    <property type="match status" value="1"/>
</dbReference>
<evidence type="ECO:0000256" key="3">
    <source>
        <dbReference type="ARBA" id="ARBA00023012"/>
    </source>
</evidence>
<evidence type="ECO:0000256" key="4">
    <source>
        <dbReference type="ARBA" id="ARBA00023015"/>
    </source>
</evidence>
<dbReference type="Pfam" id="PF00486">
    <property type="entry name" value="Trans_reg_C"/>
    <property type="match status" value="1"/>
</dbReference>
<dbReference type="CDD" id="cd17574">
    <property type="entry name" value="REC_OmpR"/>
    <property type="match status" value="1"/>
</dbReference>
<protein>
    <submittedName>
        <fullName evidence="11">Response regulator transcription factor</fullName>
    </submittedName>
</protein>
<keyword evidence="2 7" id="KW-0597">Phosphoprotein</keyword>
<dbReference type="InterPro" id="IPR001867">
    <property type="entry name" value="OmpR/PhoB-type_DNA-bd"/>
</dbReference>
<keyword evidence="6" id="KW-0804">Transcription</keyword>
<dbReference type="InterPro" id="IPR001789">
    <property type="entry name" value="Sig_transdc_resp-reg_receiver"/>
</dbReference>
<accession>A0ABP8DBL2</accession>
<dbReference type="PROSITE" id="PS50110">
    <property type="entry name" value="RESPONSE_REGULATORY"/>
    <property type="match status" value="1"/>
</dbReference>
<dbReference type="Proteomes" id="UP001500620">
    <property type="component" value="Unassembled WGS sequence"/>
</dbReference>
<dbReference type="InterPro" id="IPR039420">
    <property type="entry name" value="WalR-like"/>
</dbReference>
<evidence type="ECO:0000259" key="9">
    <source>
        <dbReference type="PROSITE" id="PS50110"/>
    </source>
</evidence>
<name>A0ABP8DBL2_9ACTN</name>
<dbReference type="CDD" id="cd00383">
    <property type="entry name" value="trans_reg_C"/>
    <property type="match status" value="1"/>
</dbReference>
<comment type="caution">
    <text evidence="11">The sequence shown here is derived from an EMBL/GenBank/DDBJ whole genome shotgun (WGS) entry which is preliminary data.</text>
</comment>
<dbReference type="Gene3D" id="6.10.250.690">
    <property type="match status" value="1"/>
</dbReference>
<evidence type="ECO:0000256" key="5">
    <source>
        <dbReference type="ARBA" id="ARBA00023125"/>
    </source>
</evidence>
<dbReference type="PROSITE" id="PS51755">
    <property type="entry name" value="OMPR_PHOB"/>
    <property type="match status" value="1"/>
</dbReference>